<proteinExistence type="inferred from homology"/>
<comment type="function">
    <text evidence="8">Catalyzes the hydrolytic deamination of guanine, producing xanthine and ammonia.</text>
</comment>
<dbReference type="InterPro" id="IPR006680">
    <property type="entry name" value="Amidohydro-rel"/>
</dbReference>
<dbReference type="InterPro" id="IPR051607">
    <property type="entry name" value="Metallo-dep_hydrolases"/>
</dbReference>
<keyword evidence="6 8" id="KW-0862">Zinc</keyword>
<dbReference type="InterPro" id="IPR032466">
    <property type="entry name" value="Metal_Hydrolase"/>
</dbReference>
<comment type="pathway">
    <text evidence="1 8">Purine metabolism; guanine degradation; xanthine from guanine: step 1/1.</text>
</comment>
<dbReference type="Gene3D" id="2.30.40.10">
    <property type="entry name" value="Urease, subunit C, domain 1"/>
    <property type="match status" value="1"/>
</dbReference>
<sequence>MTHEAPVVLRGPVLHFTADPGEDITPAPGSVEYLDDGVLVIENGRVTRLGAAEALLSELPENITLYHYPDKLIMPGFIDPHLHFSQLDIIASYGRQLLDWLNEYTFPEEMRFSDPAYATHMAEDFMDEMLRYGTTTALVFCTSHPHSADALFEAARRRGCRMLAGKVMMDRNAPAALCDTPARADHESRALIERWHGVDRLEYAITPRFAPTSSPEQLNIAGRLAQDFPDMIVQTHLSENQGEIDWVASLYPLARDYLDVYDQVGLLRDRSVFAHCIHIDDDIRQRLARAGGRIAYCPTSNLFLGSGLFDARRAREQQVMTGIASDIGAGTSLSQLATLAAAYQISQLQGHPMTPWQGFYQLTRGNARMLSLDSRIGSFVPGMEADVVVLDPAGSPALSRKAARSKNLFETLFNLMMLGDDRAIHAVHVQGRPMTTSAVSR</sequence>
<dbReference type="GO" id="GO:0008892">
    <property type="term" value="F:guanine deaminase activity"/>
    <property type="evidence" value="ECO:0007669"/>
    <property type="project" value="UniProtKB-UniRule"/>
</dbReference>
<dbReference type="SUPFAM" id="SSF51556">
    <property type="entry name" value="Metallo-dependent hydrolases"/>
    <property type="match status" value="1"/>
</dbReference>
<dbReference type="Proteomes" id="UP001165678">
    <property type="component" value="Unassembled WGS sequence"/>
</dbReference>
<dbReference type="AlphaFoldDB" id="A0AA41ZK80"/>
<evidence type="ECO:0000256" key="5">
    <source>
        <dbReference type="ARBA" id="ARBA00022801"/>
    </source>
</evidence>
<comment type="caution">
    <text evidence="10">The sequence shown here is derived from an EMBL/GenBank/DDBJ whole genome shotgun (WGS) entry which is preliminary data.</text>
</comment>
<protein>
    <recommendedName>
        <fullName evidence="3 7">Guanine deaminase</fullName>
        <shortName evidence="8">Guanase</shortName>
        <ecNumber evidence="3 7">3.5.4.3</ecNumber>
    </recommendedName>
    <alternativeName>
        <fullName evidence="8">Guanine aminohydrolase</fullName>
    </alternativeName>
</protein>
<evidence type="ECO:0000256" key="2">
    <source>
        <dbReference type="ARBA" id="ARBA00006745"/>
    </source>
</evidence>
<evidence type="ECO:0000256" key="6">
    <source>
        <dbReference type="ARBA" id="ARBA00022833"/>
    </source>
</evidence>
<dbReference type="InterPro" id="IPR014311">
    <property type="entry name" value="Guanine_deaminase"/>
</dbReference>
<dbReference type="RefSeq" id="WP_265895710.1">
    <property type="nucleotide sequence ID" value="NZ_JAPIVE010000001.1"/>
</dbReference>
<dbReference type="NCBIfam" id="NF006679">
    <property type="entry name" value="PRK09228.1"/>
    <property type="match status" value="1"/>
</dbReference>
<dbReference type="FunFam" id="3.20.20.140:FF:000022">
    <property type="entry name" value="Guanine deaminase"/>
    <property type="match status" value="1"/>
</dbReference>
<dbReference type="EMBL" id="JAPIVE010000001">
    <property type="protein sequence ID" value="MCX2523466.1"/>
    <property type="molecule type" value="Genomic_DNA"/>
</dbReference>
<dbReference type="EC" id="3.5.4.3" evidence="3 7"/>
<feature type="domain" description="Amidohydrolase-related" evidence="9">
    <location>
        <begin position="73"/>
        <end position="432"/>
    </location>
</feature>
<evidence type="ECO:0000256" key="4">
    <source>
        <dbReference type="ARBA" id="ARBA00022723"/>
    </source>
</evidence>
<dbReference type="NCBIfam" id="TIGR02967">
    <property type="entry name" value="guan_deamin"/>
    <property type="match status" value="1"/>
</dbReference>
<evidence type="ECO:0000313" key="11">
    <source>
        <dbReference type="Proteomes" id="UP001165678"/>
    </source>
</evidence>
<organism evidence="10 11">
    <name type="scientific">Larsenimonas rhizosphaerae</name>
    <dbReference type="NCBI Taxonomy" id="2944682"/>
    <lineage>
        <taxon>Bacteria</taxon>
        <taxon>Pseudomonadati</taxon>
        <taxon>Pseudomonadota</taxon>
        <taxon>Gammaproteobacteria</taxon>
        <taxon>Oceanospirillales</taxon>
        <taxon>Halomonadaceae</taxon>
        <taxon>Larsenimonas</taxon>
    </lineage>
</organism>
<dbReference type="GO" id="GO:0006147">
    <property type="term" value="P:guanine catabolic process"/>
    <property type="evidence" value="ECO:0007669"/>
    <property type="project" value="UniProtKB-UniRule"/>
</dbReference>
<evidence type="ECO:0000256" key="1">
    <source>
        <dbReference type="ARBA" id="ARBA00004984"/>
    </source>
</evidence>
<reference evidence="10" key="1">
    <citation type="submission" date="2022-11" db="EMBL/GenBank/DDBJ databases">
        <title>Larsenimonas rhizosphaerae sp. nov., isolated from a tidal mudflat.</title>
        <authorList>
            <person name="Lee S.D."/>
            <person name="Kim I.S."/>
        </authorList>
    </citation>
    <scope>NUCLEOTIDE SEQUENCE</scope>
    <source>
        <strain evidence="10">GH2-1</strain>
    </source>
</reference>
<evidence type="ECO:0000259" key="9">
    <source>
        <dbReference type="Pfam" id="PF01979"/>
    </source>
</evidence>
<evidence type="ECO:0000256" key="8">
    <source>
        <dbReference type="RuleBase" id="RU366009"/>
    </source>
</evidence>
<name>A0AA41ZK80_9GAMM</name>
<evidence type="ECO:0000256" key="3">
    <source>
        <dbReference type="ARBA" id="ARBA00012781"/>
    </source>
</evidence>
<dbReference type="GO" id="GO:0005829">
    <property type="term" value="C:cytosol"/>
    <property type="evidence" value="ECO:0007669"/>
    <property type="project" value="TreeGrafter"/>
</dbReference>
<comment type="catalytic activity">
    <reaction evidence="8">
        <text>guanine + H2O + H(+) = xanthine + NH4(+)</text>
        <dbReference type="Rhea" id="RHEA:14665"/>
        <dbReference type="ChEBI" id="CHEBI:15377"/>
        <dbReference type="ChEBI" id="CHEBI:15378"/>
        <dbReference type="ChEBI" id="CHEBI:16235"/>
        <dbReference type="ChEBI" id="CHEBI:17712"/>
        <dbReference type="ChEBI" id="CHEBI:28938"/>
        <dbReference type="EC" id="3.5.4.3"/>
    </reaction>
</comment>
<dbReference type="Pfam" id="PF01979">
    <property type="entry name" value="Amidohydro_1"/>
    <property type="match status" value="1"/>
</dbReference>
<keyword evidence="11" id="KW-1185">Reference proteome</keyword>
<evidence type="ECO:0000313" key="10">
    <source>
        <dbReference type="EMBL" id="MCX2523466.1"/>
    </source>
</evidence>
<accession>A0AA41ZK80</accession>
<evidence type="ECO:0000256" key="7">
    <source>
        <dbReference type="NCBIfam" id="TIGR02967"/>
    </source>
</evidence>
<dbReference type="PANTHER" id="PTHR11271:SF6">
    <property type="entry name" value="GUANINE DEAMINASE"/>
    <property type="match status" value="1"/>
</dbReference>
<dbReference type="PANTHER" id="PTHR11271">
    <property type="entry name" value="GUANINE DEAMINASE"/>
    <property type="match status" value="1"/>
</dbReference>
<dbReference type="InterPro" id="IPR011059">
    <property type="entry name" value="Metal-dep_hydrolase_composite"/>
</dbReference>
<comment type="cofactor">
    <cofactor evidence="8">
        <name>Zn(2+)</name>
        <dbReference type="ChEBI" id="CHEBI:29105"/>
    </cofactor>
    <text evidence="8">Binds 1 zinc ion per subunit.</text>
</comment>
<dbReference type="Gene3D" id="3.20.20.140">
    <property type="entry name" value="Metal-dependent hydrolases"/>
    <property type="match status" value="1"/>
</dbReference>
<keyword evidence="5 8" id="KW-0378">Hydrolase</keyword>
<gene>
    <name evidence="10" type="primary">guaD</name>
    <name evidence="10" type="ORF">OQ287_04365</name>
</gene>
<dbReference type="SUPFAM" id="SSF51338">
    <property type="entry name" value="Composite domain of metallo-dependent hydrolases"/>
    <property type="match status" value="1"/>
</dbReference>
<keyword evidence="4 8" id="KW-0479">Metal-binding</keyword>
<comment type="similarity">
    <text evidence="2 8">Belongs to the metallo-dependent hydrolases superfamily. ATZ/TRZ family.</text>
</comment>
<dbReference type="GO" id="GO:0008270">
    <property type="term" value="F:zinc ion binding"/>
    <property type="evidence" value="ECO:0007669"/>
    <property type="project" value="UniProtKB-UniRule"/>
</dbReference>